<dbReference type="SUPFAM" id="SSF52540">
    <property type="entry name" value="P-loop containing nucleoside triphosphate hydrolases"/>
    <property type="match status" value="1"/>
</dbReference>
<dbReference type="Pfam" id="PF00685">
    <property type="entry name" value="Sulfotransfer_1"/>
    <property type="match status" value="1"/>
</dbReference>
<dbReference type="EMBL" id="CAADEY010000066">
    <property type="protein sequence ID" value="VFJ58565.1"/>
    <property type="molecule type" value="Genomic_DNA"/>
</dbReference>
<organism evidence="2">
    <name type="scientific">Candidatus Kentrum sp. DK</name>
    <dbReference type="NCBI Taxonomy" id="2126562"/>
    <lineage>
        <taxon>Bacteria</taxon>
        <taxon>Pseudomonadati</taxon>
        <taxon>Pseudomonadota</taxon>
        <taxon>Gammaproteobacteria</taxon>
        <taxon>Candidatus Kentrum</taxon>
    </lineage>
</organism>
<dbReference type="GO" id="GO:0008146">
    <property type="term" value="F:sulfotransferase activity"/>
    <property type="evidence" value="ECO:0007669"/>
    <property type="project" value="InterPro"/>
</dbReference>
<dbReference type="Gene3D" id="3.40.50.300">
    <property type="entry name" value="P-loop containing nucleotide triphosphate hydrolases"/>
    <property type="match status" value="1"/>
</dbReference>
<dbReference type="Gene3D" id="3.40.50.150">
    <property type="entry name" value="Vaccinia Virus protein VP39"/>
    <property type="match status" value="1"/>
</dbReference>
<dbReference type="AlphaFoldDB" id="A0A450SX11"/>
<name>A0A450SX11_9GAMM</name>
<evidence type="ECO:0000313" key="2">
    <source>
        <dbReference type="EMBL" id="VFJ58565.1"/>
    </source>
</evidence>
<dbReference type="CDD" id="cd02440">
    <property type="entry name" value="AdoMet_MTases"/>
    <property type="match status" value="1"/>
</dbReference>
<dbReference type="InterPro" id="IPR027417">
    <property type="entry name" value="P-loop_NTPase"/>
</dbReference>
<protein>
    <submittedName>
        <fullName evidence="2">Sulfotransferase domain-containing protein</fullName>
    </submittedName>
</protein>
<reference evidence="2" key="1">
    <citation type="submission" date="2019-02" db="EMBL/GenBank/DDBJ databases">
        <authorList>
            <person name="Gruber-Vodicka R. H."/>
            <person name="Seah K. B. B."/>
        </authorList>
    </citation>
    <scope>NUCLEOTIDE SEQUENCE</scope>
    <source>
        <strain evidence="2">BECK_DK161</strain>
    </source>
</reference>
<evidence type="ECO:0000259" key="1">
    <source>
        <dbReference type="Pfam" id="PF00685"/>
    </source>
</evidence>
<accession>A0A450SX11</accession>
<dbReference type="InterPro" id="IPR029063">
    <property type="entry name" value="SAM-dependent_MTases_sf"/>
</dbReference>
<keyword evidence="2" id="KW-0808">Transferase</keyword>
<dbReference type="InterPro" id="IPR000863">
    <property type="entry name" value="Sulfotransferase_dom"/>
</dbReference>
<dbReference type="Pfam" id="PF13489">
    <property type="entry name" value="Methyltransf_23"/>
    <property type="match status" value="1"/>
</dbReference>
<gene>
    <name evidence="2" type="ORF">BECKDK2373C_GA0170839_106611</name>
</gene>
<feature type="domain" description="Sulfotransferase" evidence="1">
    <location>
        <begin position="329"/>
        <end position="506"/>
    </location>
</feature>
<proteinExistence type="predicted"/>
<sequence>MIKKADIMNLFRMGNLPSKNNVHKICTLCSGPEVTKILDTRDSRNEEISLYGCKICGAIIPDYHLDHTKYNETEFQIAHHSNFWKTESMPDLDLAASQAMQLVREIAEFVGTPTKAGLIVDLGAGRGNILHAMRRAGYDAIGCEASSSLAEMARRAFSLSSDVLKSEDIELFLESSVLSERKISVILLWHILEHLKNPKEIFERIVSVSDECAFFFIELPLPTRENIFPAHLFLATPKIADWIAREFSLTILNIQMLPKRKFIRIVLTRNGESLVWEPSESIKLLLAQDWTKAESVIFLYETLLSEGNAQKKDLHMNSTKRSTEIYLHIGFHKTGTSALQEYFFENRIALREAGILYPQSITRFPSHIEIAAALLPDEINWVDEDYDRDLIFDRYRRMAKEAPRGTTILLSTEELCRIDQRIERLEYIRDRFEGIKVNIVAYRRDPLDFLVSLYHHAIRKGSYDGTFAEYLKQTNLRVADFDQRLKGWKQVFGNENVIVHSYETVSGRQQGKDIVTDMFEIMGQTPPILTKTRRVNIGIHPWLREAYCALTSADLDDEKRALFRRKLLNIGAEFPRANGALFYLGEDNYEQLKKKLTSW</sequence>
<dbReference type="SUPFAM" id="SSF53335">
    <property type="entry name" value="S-adenosyl-L-methionine-dependent methyltransferases"/>
    <property type="match status" value="1"/>
</dbReference>